<sequence length="664" mass="71493">MTVKFLCLIFSIHINSIHCAHFRGGAITWRPESNQISVLNTERNIIIEQRYAWSKTAAASACTTATILSFGTIGENAVSIIQCYSSAAACTGASYTTVSTFVPCTDYNTILGTSYGYSLTTRNLTVTSSGIVVGYVVSGAWLTLQLGAGGWDLMMYINMSPRSDNQLINSAPASNIPLVTYVPTGGTGPTSIDIPMSDADGDNIECRFGLTSNTLHGVVVDECGGVCQPVALPPSTQLISGNNTCTLIVSLPTVGYYAVAIQLEDFMENSTTPLSSVPLQFLLLVYDASNPVSTCTVPPIITSIPPDFPAEGATITVQVNFPYEAMVIAQTGCPSDPDLSISNFITSSPPGMLKSNLPFVLVAPSYAINLTWTPTINQLNQTYQFCAVAIDIDYHLSSQYCFFIFVGPQTTTTTTTSTTTTTTTSTTTTTTTSTTTTTTSTTTSTTSTTSTSSTSTTTTSETTSTSTSTTTTTITPDVSECNCIPLVMATSLGLGIPLFLLLGLISLLYLFRCCPGPLRSIIHRRFFQDHKFCCSNCRHSTFSDDSQDGNKSALPEGTRQYRQQYINTDNKTTTYRPVQSPVERVSFSANDWFNDRPISTVGFHSSMSRSRSIGSGSGVNLLPNRRTSRITMISPINPPPQRSESLLLRLYSKQVHPQRAESTV</sequence>
<dbReference type="EMBL" id="CAJNOV010010014">
    <property type="protein sequence ID" value="CAF1385099.1"/>
    <property type="molecule type" value="Genomic_DNA"/>
</dbReference>
<dbReference type="InterPro" id="IPR051298">
    <property type="entry name" value="Heme_transport/Cell_adhesion"/>
</dbReference>
<feature type="transmembrane region" description="Helical" evidence="2">
    <location>
        <begin position="486"/>
        <end position="511"/>
    </location>
</feature>
<feature type="signal peptide" evidence="3">
    <location>
        <begin position="1"/>
        <end position="19"/>
    </location>
</feature>
<feature type="chain" id="PRO_5036227954" evidence="3">
    <location>
        <begin position="20"/>
        <end position="664"/>
    </location>
</feature>
<reference evidence="4" key="1">
    <citation type="submission" date="2021-02" db="EMBL/GenBank/DDBJ databases">
        <authorList>
            <person name="Nowell W R."/>
        </authorList>
    </citation>
    <scope>NUCLEOTIDE SEQUENCE</scope>
</reference>
<comment type="caution">
    <text evidence="4">The sequence shown here is derived from an EMBL/GenBank/DDBJ whole genome shotgun (WGS) entry which is preliminary data.</text>
</comment>
<evidence type="ECO:0000256" key="3">
    <source>
        <dbReference type="SAM" id="SignalP"/>
    </source>
</evidence>
<keyword evidence="3" id="KW-0732">Signal</keyword>
<dbReference type="Proteomes" id="UP000663834">
    <property type="component" value="Unassembled WGS sequence"/>
</dbReference>
<accession>A0A815JQ25</accession>
<organism evidence="4 6">
    <name type="scientific">Rotaria magnacalcarata</name>
    <dbReference type="NCBI Taxonomy" id="392030"/>
    <lineage>
        <taxon>Eukaryota</taxon>
        <taxon>Metazoa</taxon>
        <taxon>Spiralia</taxon>
        <taxon>Gnathifera</taxon>
        <taxon>Rotifera</taxon>
        <taxon>Eurotatoria</taxon>
        <taxon>Bdelloidea</taxon>
        <taxon>Philodinida</taxon>
        <taxon>Philodinidae</taxon>
        <taxon>Rotaria</taxon>
    </lineage>
</organism>
<gene>
    <name evidence="4" type="ORF">CJN711_LOCUS21153</name>
    <name evidence="5" type="ORF">KQP761_LOCUS18327</name>
</gene>
<evidence type="ECO:0000313" key="5">
    <source>
        <dbReference type="EMBL" id="CAF1560406.1"/>
    </source>
</evidence>
<keyword evidence="2" id="KW-0472">Membrane</keyword>
<protein>
    <submittedName>
        <fullName evidence="4">Uncharacterized protein</fullName>
    </submittedName>
</protein>
<dbReference type="EMBL" id="CAJNOW010009287">
    <property type="protein sequence ID" value="CAF1560406.1"/>
    <property type="molecule type" value="Genomic_DNA"/>
</dbReference>
<dbReference type="PANTHER" id="PTHR22917:SF6">
    <property type="entry name" value="EG:8D8.2 PROTEIN-RELATED"/>
    <property type="match status" value="1"/>
</dbReference>
<keyword evidence="2" id="KW-0812">Transmembrane</keyword>
<proteinExistence type="predicted"/>
<feature type="region of interest" description="Disordered" evidence="1">
    <location>
        <begin position="412"/>
        <end position="473"/>
    </location>
</feature>
<evidence type="ECO:0000256" key="2">
    <source>
        <dbReference type="SAM" id="Phobius"/>
    </source>
</evidence>
<evidence type="ECO:0000313" key="4">
    <source>
        <dbReference type="EMBL" id="CAF1385099.1"/>
    </source>
</evidence>
<evidence type="ECO:0000313" key="6">
    <source>
        <dbReference type="Proteomes" id="UP000663855"/>
    </source>
</evidence>
<dbReference type="OrthoDB" id="10063988at2759"/>
<dbReference type="PANTHER" id="PTHR22917">
    <property type="entry name" value="HEMOPEXIN DOMAIN-CONTAINING PROTEIN"/>
    <property type="match status" value="1"/>
</dbReference>
<name>A0A815JQ25_9BILA</name>
<evidence type="ECO:0000256" key="1">
    <source>
        <dbReference type="SAM" id="MobiDB-lite"/>
    </source>
</evidence>
<dbReference type="Proteomes" id="UP000663855">
    <property type="component" value="Unassembled WGS sequence"/>
</dbReference>
<keyword evidence="2" id="KW-1133">Transmembrane helix</keyword>
<dbReference type="AlphaFoldDB" id="A0A815JQ25"/>